<name>A0A0E9P5T2_ANGAN</name>
<reference evidence="2" key="2">
    <citation type="journal article" date="2015" name="Fish Shellfish Immunol.">
        <title>Early steps in the European eel (Anguilla anguilla)-Vibrio vulnificus interaction in the gills: Role of the RtxA13 toxin.</title>
        <authorList>
            <person name="Callol A."/>
            <person name="Pajuelo D."/>
            <person name="Ebbesson L."/>
            <person name="Teles M."/>
            <person name="MacKenzie S."/>
            <person name="Amaro C."/>
        </authorList>
    </citation>
    <scope>NUCLEOTIDE SEQUENCE</scope>
</reference>
<proteinExistence type="predicted"/>
<reference evidence="2" key="1">
    <citation type="submission" date="2014-11" db="EMBL/GenBank/DDBJ databases">
        <authorList>
            <person name="Amaro Gonzalez C."/>
        </authorList>
    </citation>
    <scope>NUCLEOTIDE SEQUENCE</scope>
</reference>
<feature type="region of interest" description="Disordered" evidence="1">
    <location>
        <begin position="1"/>
        <end position="23"/>
    </location>
</feature>
<accession>A0A0E9P5T2</accession>
<evidence type="ECO:0000256" key="1">
    <source>
        <dbReference type="SAM" id="MobiDB-lite"/>
    </source>
</evidence>
<protein>
    <submittedName>
        <fullName evidence="2">Uncharacterized protein</fullName>
    </submittedName>
</protein>
<organism evidence="2">
    <name type="scientific">Anguilla anguilla</name>
    <name type="common">European freshwater eel</name>
    <name type="synonym">Muraena anguilla</name>
    <dbReference type="NCBI Taxonomy" id="7936"/>
    <lineage>
        <taxon>Eukaryota</taxon>
        <taxon>Metazoa</taxon>
        <taxon>Chordata</taxon>
        <taxon>Craniata</taxon>
        <taxon>Vertebrata</taxon>
        <taxon>Euteleostomi</taxon>
        <taxon>Actinopterygii</taxon>
        <taxon>Neopterygii</taxon>
        <taxon>Teleostei</taxon>
        <taxon>Anguilliformes</taxon>
        <taxon>Anguillidae</taxon>
        <taxon>Anguilla</taxon>
    </lineage>
</organism>
<dbReference type="AlphaFoldDB" id="A0A0E9P5T2"/>
<sequence>MKNGTSGQARRATAFQTVRACSL</sequence>
<dbReference type="EMBL" id="GBXM01109167">
    <property type="protein sequence ID" value="JAG99409.1"/>
    <property type="molecule type" value="Transcribed_RNA"/>
</dbReference>
<evidence type="ECO:0000313" key="2">
    <source>
        <dbReference type="EMBL" id="JAG99409.1"/>
    </source>
</evidence>